<gene>
    <name evidence="3" type="ORF">BJP25_27390</name>
</gene>
<dbReference type="GO" id="GO:0043190">
    <property type="term" value="C:ATP-binding cassette (ABC) transporter complex"/>
    <property type="evidence" value="ECO:0007669"/>
    <property type="project" value="InterPro"/>
</dbReference>
<keyword evidence="4" id="KW-1185">Reference proteome</keyword>
<feature type="chain" id="PRO_5039641206" evidence="1">
    <location>
        <begin position="20"/>
        <end position="307"/>
    </location>
</feature>
<dbReference type="GO" id="GO:0022857">
    <property type="term" value="F:transmembrane transporter activity"/>
    <property type="evidence" value="ECO:0007669"/>
    <property type="project" value="InterPro"/>
</dbReference>
<dbReference type="Gene3D" id="3.40.190.120">
    <property type="entry name" value="Osmoprotection protein (prox), domain 2"/>
    <property type="match status" value="1"/>
</dbReference>
<dbReference type="Proteomes" id="UP000186040">
    <property type="component" value="Unassembled WGS sequence"/>
</dbReference>
<dbReference type="Pfam" id="PF04069">
    <property type="entry name" value="OpuAC"/>
    <property type="match status" value="1"/>
</dbReference>
<evidence type="ECO:0000259" key="2">
    <source>
        <dbReference type="Pfam" id="PF04069"/>
    </source>
</evidence>
<evidence type="ECO:0000256" key="1">
    <source>
        <dbReference type="SAM" id="SignalP"/>
    </source>
</evidence>
<dbReference type="AlphaFoldDB" id="A0A1Q9LEE9"/>
<proteinExistence type="predicted"/>
<dbReference type="Gene3D" id="3.40.190.10">
    <property type="entry name" value="Periplasmic binding protein-like II"/>
    <property type="match status" value="1"/>
</dbReference>
<comment type="caution">
    <text evidence="3">The sequence shown here is derived from an EMBL/GenBank/DDBJ whole genome shotgun (WGS) entry which is preliminary data.</text>
</comment>
<keyword evidence="1" id="KW-0732">Signal</keyword>
<protein>
    <submittedName>
        <fullName evidence="3">Glycine/betaine ABC transporter substrate-binding protein</fullName>
    </submittedName>
</protein>
<dbReference type="EMBL" id="MKQR01000026">
    <property type="protein sequence ID" value="OLR90382.1"/>
    <property type="molecule type" value="Genomic_DNA"/>
</dbReference>
<accession>A0A1Q9LEE9</accession>
<dbReference type="OrthoDB" id="9781705at2"/>
<feature type="signal peptide" evidence="1">
    <location>
        <begin position="1"/>
        <end position="19"/>
    </location>
</feature>
<dbReference type="SUPFAM" id="SSF53850">
    <property type="entry name" value="Periplasmic binding protein-like II"/>
    <property type="match status" value="1"/>
</dbReference>
<dbReference type="RefSeq" id="WP_075977056.1">
    <property type="nucleotide sequence ID" value="NZ_MKQR01000026.1"/>
</dbReference>
<sequence length="307" mass="31883">MKRVLTAAAAATAALLTLAACGGSSDPLSQSSGGPSGSKAASDTIAIGSANFPESTLLAEIYAGALEAKGVKVTKTLNIGSRETYYPGLQDGSIDLIPEYTGSLLKHVNKEDTATSSADVYAALQKQLPDTLTVLEQSQAEDKDAVVVSKSFAAEKNLKSIDDLAAAGPVTFGGPPEFQKRVDGLPGLVQRYNLQVKEYKSLDTGGPLTVDALKTGAVQAADLFTTDPAITANEFVVLEDPKNNFAAQNVVPLVNKSKASDVVKSTLNAISSKLTTELLIELNSKLAAADKPTPQAVAKEWLAANGF</sequence>
<organism evidence="3 4">
    <name type="scientific">Actinokineospora bangkokensis</name>
    <dbReference type="NCBI Taxonomy" id="1193682"/>
    <lineage>
        <taxon>Bacteria</taxon>
        <taxon>Bacillati</taxon>
        <taxon>Actinomycetota</taxon>
        <taxon>Actinomycetes</taxon>
        <taxon>Pseudonocardiales</taxon>
        <taxon>Pseudonocardiaceae</taxon>
        <taxon>Actinokineospora</taxon>
    </lineage>
</organism>
<evidence type="ECO:0000313" key="3">
    <source>
        <dbReference type="EMBL" id="OLR90382.1"/>
    </source>
</evidence>
<name>A0A1Q9LEE9_9PSEU</name>
<dbReference type="CDD" id="cd13606">
    <property type="entry name" value="PBP2_ProX_like"/>
    <property type="match status" value="1"/>
</dbReference>
<evidence type="ECO:0000313" key="4">
    <source>
        <dbReference type="Proteomes" id="UP000186040"/>
    </source>
</evidence>
<reference evidence="3 4" key="1">
    <citation type="submission" date="2016-10" db="EMBL/GenBank/DDBJ databases">
        <title>The Draft Genome Sequence of Actinokineospora bangkokensis 44EHWT reveals the biosynthetic pathway of antifungal compounds Thailandins with unusual extender unit butylmalonyl-CoA.</title>
        <authorList>
            <person name="Greule A."/>
            <person name="Intra B."/>
            <person name="Flemming S."/>
            <person name="Rommel M.G."/>
            <person name="Panbangred W."/>
            <person name="Bechthold A."/>
        </authorList>
    </citation>
    <scope>NUCLEOTIDE SEQUENCE [LARGE SCALE GENOMIC DNA]</scope>
    <source>
        <strain evidence="3 4">44EHW</strain>
    </source>
</reference>
<dbReference type="STRING" id="1193682.BJP25_27390"/>
<dbReference type="InterPro" id="IPR007210">
    <property type="entry name" value="ABC_Gly_betaine_transp_sub-bd"/>
</dbReference>
<feature type="domain" description="ABC-type glycine betaine transport system substrate-binding" evidence="2">
    <location>
        <begin position="43"/>
        <end position="303"/>
    </location>
</feature>
<dbReference type="PROSITE" id="PS51257">
    <property type="entry name" value="PROKAR_LIPOPROTEIN"/>
    <property type="match status" value="1"/>
</dbReference>